<dbReference type="SMART" id="SM00342">
    <property type="entry name" value="HTH_ARAC"/>
    <property type="match status" value="1"/>
</dbReference>
<sequence>IFVDKKGKIFLSSTSDGFLCNFCKIIQSSLEGEKRCFKSFRNGMLKSAEYGFPYISRCHTGIIEWAAPFLFEGEFLGCFISGGILMRKPDSSFLKEIKKVDETLRLEESQLEEILKKIKIVSEKKVKAAADILHIMANYLTKMELTDIKLRQEKHMQQARISEEIQKIKRKELELLEKEEKNENLFISVSSLYPLETERELLRRVRLGDKEGAKEVLNEILGKILFKNAGQTELIRARILELAVVLSRAAVEGKAELEMILGLNFEYIQELGKIKSIEELSIWIVKVLDRFTESVYENRNIKNVDIIRKTREFIRTNYKKKIKLADISKAIYLSPFYLSHIFKKETGSTLLEYLTKVRIEETKRLLENTQWTATRIAFEVGFSDQSYFCKVFKKNEGISPSDYRKGIKR</sequence>
<feature type="domain" description="HTH araC/xylS-type" evidence="5">
    <location>
        <begin position="308"/>
        <end position="406"/>
    </location>
</feature>
<keyword evidence="3" id="KW-0804">Transcription</keyword>
<reference evidence="6" key="1">
    <citation type="journal article" date="2014" name="Front. Microbiol.">
        <title>High frequency of phylogenetically diverse reductive dehalogenase-homologous genes in deep subseafloor sedimentary metagenomes.</title>
        <authorList>
            <person name="Kawai M."/>
            <person name="Futagami T."/>
            <person name="Toyoda A."/>
            <person name="Takaki Y."/>
            <person name="Nishi S."/>
            <person name="Hori S."/>
            <person name="Arai W."/>
            <person name="Tsubouchi T."/>
            <person name="Morono Y."/>
            <person name="Uchiyama I."/>
            <person name="Ito T."/>
            <person name="Fujiyama A."/>
            <person name="Inagaki F."/>
            <person name="Takami H."/>
        </authorList>
    </citation>
    <scope>NUCLEOTIDE SEQUENCE</scope>
    <source>
        <strain evidence="6">Expedition CK06-06</strain>
    </source>
</reference>
<dbReference type="GO" id="GO:0043565">
    <property type="term" value="F:sequence-specific DNA binding"/>
    <property type="evidence" value="ECO:0007669"/>
    <property type="project" value="InterPro"/>
</dbReference>
<evidence type="ECO:0000256" key="2">
    <source>
        <dbReference type="ARBA" id="ARBA00023125"/>
    </source>
</evidence>
<dbReference type="Gene3D" id="1.10.10.60">
    <property type="entry name" value="Homeodomain-like"/>
    <property type="match status" value="2"/>
</dbReference>
<dbReference type="GO" id="GO:0003700">
    <property type="term" value="F:DNA-binding transcription factor activity"/>
    <property type="evidence" value="ECO:0007669"/>
    <property type="project" value="InterPro"/>
</dbReference>
<dbReference type="Pfam" id="PF10114">
    <property type="entry name" value="PocR"/>
    <property type="match status" value="1"/>
</dbReference>
<dbReference type="InterPro" id="IPR018771">
    <property type="entry name" value="PocR_dom"/>
</dbReference>
<evidence type="ECO:0000256" key="4">
    <source>
        <dbReference type="SAM" id="Coils"/>
    </source>
</evidence>
<dbReference type="EMBL" id="BARW01000900">
    <property type="protein sequence ID" value="GAI70768.1"/>
    <property type="molecule type" value="Genomic_DNA"/>
</dbReference>
<dbReference type="InterPro" id="IPR018060">
    <property type="entry name" value="HTH_AraC"/>
</dbReference>
<dbReference type="SUPFAM" id="SSF46689">
    <property type="entry name" value="Homeodomain-like"/>
    <property type="match status" value="2"/>
</dbReference>
<dbReference type="Pfam" id="PF12833">
    <property type="entry name" value="HTH_18"/>
    <property type="match status" value="1"/>
</dbReference>
<protein>
    <recommendedName>
        <fullName evidence="5">HTH araC/xylS-type domain-containing protein</fullName>
    </recommendedName>
</protein>
<dbReference type="AlphaFoldDB" id="X1QR87"/>
<dbReference type="InterPro" id="IPR020449">
    <property type="entry name" value="Tscrpt_reg_AraC-type_HTH"/>
</dbReference>
<dbReference type="PROSITE" id="PS01124">
    <property type="entry name" value="HTH_ARAC_FAMILY_2"/>
    <property type="match status" value="1"/>
</dbReference>
<evidence type="ECO:0000256" key="1">
    <source>
        <dbReference type="ARBA" id="ARBA00023015"/>
    </source>
</evidence>
<dbReference type="PRINTS" id="PR00032">
    <property type="entry name" value="HTHARAC"/>
</dbReference>
<comment type="caution">
    <text evidence="6">The sequence shown here is derived from an EMBL/GenBank/DDBJ whole genome shotgun (WGS) entry which is preliminary data.</text>
</comment>
<feature type="non-terminal residue" evidence="6">
    <location>
        <position position="1"/>
    </location>
</feature>
<keyword evidence="2" id="KW-0238">DNA-binding</keyword>
<evidence type="ECO:0000256" key="3">
    <source>
        <dbReference type="ARBA" id="ARBA00023163"/>
    </source>
</evidence>
<dbReference type="PANTHER" id="PTHR43280">
    <property type="entry name" value="ARAC-FAMILY TRANSCRIPTIONAL REGULATOR"/>
    <property type="match status" value="1"/>
</dbReference>
<dbReference type="PANTHER" id="PTHR43280:SF10">
    <property type="entry name" value="REGULATORY PROTEIN POCR"/>
    <property type="match status" value="1"/>
</dbReference>
<dbReference type="InterPro" id="IPR009057">
    <property type="entry name" value="Homeodomain-like_sf"/>
</dbReference>
<keyword evidence="1" id="KW-0805">Transcription regulation</keyword>
<evidence type="ECO:0000259" key="5">
    <source>
        <dbReference type="PROSITE" id="PS01124"/>
    </source>
</evidence>
<organism evidence="6">
    <name type="scientific">marine sediment metagenome</name>
    <dbReference type="NCBI Taxonomy" id="412755"/>
    <lineage>
        <taxon>unclassified sequences</taxon>
        <taxon>metagenomes</taxon>
        <taxon>ecological metagenomes</taxon>
    </lineage>
</organism>
<evidence type="ECO:0000313" key="6">
    <source>
        <dbReference type="EMBL" id="GAI70768.1"/>
    </source>
</evidence>
<accession>X1QR87</accession>
<keyword evidence="4" id="KW-0175">Coiled coil</keyword>
<proteinExistence type="predicted"/>
<name>X1QR87_9ZZZZ</name>
<feature type="coiled-coil region" evidence="4">
    <location>
        <begin position="97"/>
        <end position="124"/>
    </location>
</feature>
<gene>
    <name evidence="6" type="ORF">S12H4_03270</name>
</gene>